<evidence type="ECO:0000256" key="4">
    <source>
        <dbReference type="ARBA" id="ARBA00022795"/>
    </source>
</evidence>
<dbReference type="Gene3D" id="1.20.120.340">
    <property type="entry name" value="Flagellar protein FliS"/>
    <property type="match status" value="1"/>
</dbReference>
<evidence type="ECO:0000313" key="7">
    <source>
        <dbReference type="EMBL" id="ODN30066.1"/>
    </source>
</evidence>
<evidence type="ECO:0000256" key="2">
    <source>
        <dbReference type="ARBA" id="ARBA00008787"/>
    </source>
</evidence>
<evidence type="ECO:0000256" key="5">
    <source>
        <dbReference type="ARBA" id="ARBA00023186"/>
    </source>
</evidence>
<keyword evidence="8" id="KW-1185">Reference proteome</keyword>
<dbReference type="GO" id="GO:0071973">
    <property type="term" value="P:bacterial-type flagellum-dependent cell motility"/>
    <property type="evidence" value="ECO:0007669"/>
    <property type="project" value="TreeGrafter"/>
</dbReference>
<keyword evidence="7" id="KW-0966">Cell projection</keyword>
<comment type="similarity">
    <text evidence="2 6">Belongs to the FliS family.</text>
</comment>
<dbReference type="PANTHER" id="PTHR34773:SF1">
    <property type="entry name" value="FLAGELLAR SECRETION CHAPERONE FLIS"/>
    <property type="match status" value="1"/>
</dbReference>
<dbReference type="CDD" id="cd16098">
    <property type="entry name" value="FliS"/>
    <property type="match status" value="1"/>
</dbReference>
<keyword evidence="7" id="KW-0282">Flagellum</keyword>
<keyword evidence="3 6" id="KW-0963">Cytoplasm</keyword>
<organism evidence="7 8">
    <name type="scientific">Fervidobacterium thailandense</name>
    <dbReference type="NCBI Taxonomy" id="1008305"/>
    <lineage>
        <taxon>Bacteria</taxon>
        <taxon>Thermotogati</taxon>
        <taxon>Thermotogota</taxon>
        <taxon>Thermotogae</taxon>
        <taxon>Thermotogales</taxon>
        <taxon>Fervidobacteriaceae</taxon>
        <taxon>Fervidobacterium</taxon>
    </lineage>
</organism>
<keyword evidence="5" id="KW-0143">Chaperone</keyword>
<evidence type="ECO:0000313" key="8">
    <source>
        <dbReference type="Proteomes" id="UP000094570"/>
    </source>
</evidence>
<dbReference type="PIRSF" id="PIRSF039090">
    <property type="entry name" value="Flis"/>
    <property type="match status" value="1"/>
</dbReference>
<dbReference type="InterPro" id="IPR003713">
    <property type="entry name" value="FliS"/>
</dbReference>
<dbReference type="NCBIfam" id="TIGR00208">
    <property type="entry name" value="fliS"/>
    <property type="match status" value="1"/>
</dbReference>
<dbReference type="Pfam" id="PF02561">
    <property type="entry name" value="FliS"/>
    <property type="match status" value="1"/>
</dbReference>
<comment type="subcellular location">
    <subcellularLocation>
        <location evidence="1 6">Cytoplasm</location>
        <location evidence="1 6">Cytosol</location>
    </subcellularLocation>
</comment>
<dbReference type="PANTHER" id="PTHR34773">
    <property type="entry name" value="FLAGELLAR SECRETION CHAPERONE FLIS"/>
    <property type="match status" value="1"/>
</dbReference>
<keyword evidence="7" id="KW-0969">Cilium</keyword>
<evidence type="ECO:0000256" key="1">
    <source>
        <dbReference type="ARBA" id="ARBA00004514"/>
    </source>
</evidence>
<dbReference type="GO" id="GO:0044780">
    <property type="term" value="P:bacterial-type flagellum assembly"/>
    <property type="evidence" value="ECO:0007669"/>
    <property type="project" value="InterPro"/>
</dbReference>
<dbReference type="SUPFAM" id="SSF101116">
    <property type="entry name" value="Flagellar export chaperone FliS"/>
    <property type="match status" value="1"/>
</dbReference>
<dbReference type="InterPro" id="IPR036584">
    <property type="entry name" value="FliS_sf"/>
</dbReference>
<evidence type="ECO:0000256" key="3">
    <source>
        <dbReference type="ARBA" id="ARBA00022490"/>
    </source>
</evidence>
<comment type="caution">
    <text evidence="7">The sequence shown here is derived from an EMBL/GenBank/DDBJ whole genome shotgun (WGS) entry which is preliminary data.</text>
</comment>
<name>A0A1E3G1E4_9BACT</name>
<dbReference type="GO" id="GO:0005829">
    <property type="term" value="C:cytosol"/>
    <property type="evidence" value="ECO:0007669"/>
    <property type="project" value="UniProtKB-SubCell"/>
</dbReference>
<dbReference type="STRING" id="1008305.A4H02_07100"/>
<gene>
    <name evidence="7" type="ORF">A4H02_07100</name>
</gene>
<dbReference type="RefSeq" id="WP_069293481.1">
    <property type="nucleotide sequence ID" value="NZ_CP140110.1"/>
</dbReference>
<dbReference type="Proteomes" id="UP000094570">
    <property type="component" value="Unassembled WGS sequence"/>
</dbReference>
<sequence length="135" mass="15270">MDYTEQMVMTASPAKLVELLLDKAITVIEEAKKFIQEKDYPNANDKIIRAQDIVMELNLSLDVEKGGDIAKNLRALYTYMYRTLVEANIKKDIGMLDDVKGLLSELLATWREAMKKAGSTASQIDVNKPRINLTF</sequence>
<keyword evidence="4 6" id="KW-1005">Bacterial flagellum biogenesis</keyword>
<dbReference type="OrthoDB" id="1524959at2"/>
<dbReference type="AlphaFoldDB" id="A0A1E3G1E4"/>
<accession>A0A1E3G1E4</accession>
<evidence type="ECO:0000256" key="6">
    <source>
        <dbReference type="PIRNR" id="PIRNR039090"/>
    </source>
</evidence>
<dbReference type="EMBL" id="LWAF01000011">
    <property type="protein sequence ID" value="ODN30066.1"/>
    <property type="molecule type" value="Genomic_DNA"/>
</dbReference>
<protein>
    <recommendedName>
        <fullName evidence="6">Flagellar secretion chaperone FliS</fullName>
    </recommendedName>
</protein>
<proteinExistence type="inferred from homology"/>
<reference evidence="8" key="1">
    <citation type="submission" date="2016-04" db="EMBL/GenBank/DDBJ databases">
        <title>The genome sequence project of a novel Fervidobacterium isolate from a hot spring in Thailand.</title>
        <authorList>
            <person name="Gonzalez J.M."/>
            <person name="Cuecas A."/>
            <person name="Kanoksilapatham W."/>
        </authorList>
    </citation>
    <scope>NUCLEOTIDE SEQUENCE [LARGE SCALE GENOMIC DNA]</scope>
    <source>
        <strain evidence="8">FC2004</strain>
    </source>
</reference>